<evidence type="ECO:0000256" key="2">
    <source>
        <dbReference type="ARBA" id="ARBA00022679"/>
    </source>
</evidence>
<keyword evidence="5" id="KW-1185">Reference proteome</keyword>
<dbReference type="EMBL" id="CP036261">
    <property type="protein sequence ID" value="QDS86916.1"/>
    <property type="molecule type" value="Genomic_DNA"/>
</dbReference>
<gene>
    <name evidence="4" type="primary">cmoA_1</name>
    <name evidence="4" type="ORF">EC9_10910</name>
</gene>
<protein>
    <submittedName>
        <fullName evidence="4">tRNA (Cmo5U34)-methyltransferase</fullName>
        <ecNumber evidence="4">2.1.1.-</ecNumber>
    </submittedName>
</protein>
<dbReference type="InterPro" id="IPR029063">
    <property type="entry name" value="SAM-dependent_MTases_sf"/>
</dbReference>
<sequence>MQIYRIGGAFYDMLHLSLTMRKEEVLKASAIEGLGLQPGATVLDWGCGTGLSLRLLYPWLRDGGTIYAVDSSPSMAKRAVACCKPSDVLKYHFLLRDGLDLPIQEEVDVVIASYSLGVLSTDQFDPALQGIWKALKPGGRLLLLDMYVPTEQPWLRRVYQKATISFANKVFRQDFSETLLPAANKYFDTVSISHDEPLMAVTFVGQKRAQPLHDVVANAV</sequence>
<reference evidence="4 5" key="1">
    <citation type="submission" date="2019-02" db="EMBL/GenBank/DDBJ databases">
        <title>Deep-cultivation of Planctomycetes and their phenomic and genomic characterization uncovers novel biology.</title>
        <authorList>
            <person name="Wiegand S."/>
            <person name="Jogler M."/>
            <person name="Boedeker C."/>
            <person name="Pinto D."/>
            <person name="Vollmers J."/>
            <person name="Rivas-Marin E."/>
            <person name="Kohn T."/>
            <person name="Peeters S.H."/>
            <person name="Heuer A."/>
            <person name="Rast P."/>
            <person name="Oberbeckmann S."/>
            <person name="Bunk B."/>
            <person name="Jeske O."/>
            <person name="Meyerdierks A."/>
            <person name="Storesund J.E."/>
            <person name="Kallscheuer N."/>
            <person name="Luecker S."/>
            <person name="Lage O.M."/>
            <person name="Pohl T."/>
            <person name="Merkel B.J."/>
            <person name="Hornburger P."/>
            <person name="Mueller R.-W."/>
            <person name="Bruemmer F."/>
            <person name="Labrenz M."/>
            <person name="Spormann A.M."/>
            <person name="Op den Camp H."/>
            <person name="Overmann J."/>
            <person name="Amann R."/>
            <person name="Jetten M.S.M."/>
            <person name="Mascher T."/>
            <person name="Medema M.H."/>
            <person name="Devos D.P."/>
            <person name="Kaster A.-K."/>
            <person name="Ovreas L."/>
            <person name="Rohde M."/>
            <person name="Galperin M.Y."/>
            <person name="Jogler C."/>
        </authorList>
    </citation>
    <scope>NUCLEOTIDE SEQUENCE [LARGE SCALE GENOMIC DNA]</scope>
    <source>
        <strain evidence="4 5">EC9</strain>
    </source>
</reference>
<evidence type="ECO:0000313" key="4">
    <source>
        <dbReference type="EMBL" id="QDS86916.1"/>
    </source>
</evidence>
<keyword evidence="2 4" id="KW-0808">Transferase</keyword>
<organism evidence="4 5">
    <name type="scientific">Rosistilla ulvae</name>
    <dbReference type="NCBI Taxonomy" id="1930277"/>
    <lineage>
        <taxon>Bacteria</taxon>
        <taxon>Pseudomonadati</taxon>
        <taxon>Planctomycetota</taxon>
        <taxon>Planctomycetia</taxon>
        <taxon>Pirellulales</taxon>
        <taxon>Pirellulaceae</taxon>
        <taxon>Rosistilla</taxon>
    </lineage>
</organism>
<feature type="domain" description="Methyltransferase" evidence="3">
    <location>
        <begin position="42"/>
        <end position="139"/>
    </location>
</feature>
<proteinExistence type="predicted"/>
<dbReference type="KEGG" id="ruv:EC9_10910"/>
<evidence type="ECO:0000313" key="5">
    <source>
        <dbReference type="Proteomes" id="UP000319557"/>
    </source>
</evidence>
<dbReference type="EC" id="2.1.1.-" evidence="4"/>
<accession>A0A517LWC3</accession>
<dbReference type="PANTHER" id="PTHR43861:SF1">
    <property type="entry name" value="TRANS-ACONITATE 2-METHYLTRANSFERASE"/>
    <property type="match status" value="1"/>
</dbReference>
<dbReference type="PANTHER" id="PTHR43861">
    <property type="entry name" value="TRANS-ACONITATE 2-METHYLTRANSFERASE-RELATED"/>
    <property type="match status" value="1"/>
</dbReference>
<dbReference type="Gene3D" id="3.40.50.150">
    <property type="entry name" value="Vaccinia Virus protein VP39"/>
    <property type="match status" value="1"/>
</dbReference>
<dbReference type="OrthoDB" id="282790at2"/>
<evidence type="ECO:0000259" key="3">
    <source>
        <dbReference type="Pfam" id="PF13649"/>
    </source>
</evidence>
<dbReference type="RefSeq" id="WP_145342946.1">
    <property type="nucleotide sequence ID" value="NZ_CP036261.1"/>
</dbReference>
<dbReference type="Pfam" id="PF13649">
    <property type="entry name" value="Methyltransf_25"/>
    <property type="match status" value="1"/>
</dbReference>
<evidence type="ECO:0000256" key="1">
    <source>
        <dbReference type="ARBA" id="ARBA00022603"/>
    </source>
</evidence>
<dbReference type="GO" id="GO:0032259">
    <property type="term" value="P:methylation"/>
    <property type="evidence" value="ECO:0007669"/>
    <property type="project" value="UniProtKB-KW"/>
</dbReference>
<name>A0A517LWC3_9BACT</name>
<dbReference type="AlphaFoldDB" id="A0A517LWC3"/>
<dbReference type="SUPFAM" id="SSF53335">
    <property type="entry name" value="S-adenosyl-L-methionine-dependent methyltransferases"/>
    <property type="match status" value="1"/>
</dbReference>
<dbReference type="CDD" id="cd02440">
    <property type="entry name" value="AdoMet_MTases"/>
    <property type="match status" value="1"/>
</dbReference>
<keyword evidence="1 4" id="KW-0489">Methyltransferase</keyword>
<dbReference type="InterPro" id="IPR041698">
    <property type="entry name" value="Methyltransf_25"/>
</dbReference>
<dbReference type="Proteomes" id="UP000319557">
    <property type="component" value="Chromosome"/>
</dbReference>
<dbReference type="GO" id="GO:0008168">
    <property type="term" value="F:methyltransferase activity"/>
    <property type="evidence" value="ECO:0007669"/>
    <property type="project" value="UniProtKB-KW"/>
</dbReference>